<proteinExistence type="predicted"/>
<sequence length="251" mass="27821">MSVERRLLHRGAERYHLVERGAARGGERIHFASHHEASAFLSGFLLQTGNVDVLQAAAEDVRGGAPWSARGRLDDDPWAPLADALVSGSIELIQIVDHPVSPCEVRTTGTLTLSEVSWGETAGIYPSNKNLYSPAKWEQEKLCSLLRARAAVDDVAKRNSHVRKAKPSTGNIDQMLKPYHCIENFPDLEAEIDERVQWFYLSSEADKPETHPGAMQRMEIARSYGPFHNVGGGDVAKGDVWLHFYRLAPKG</sequence>
<organism evidence="1 2">
    <name type="scientific">Chondromyces crocatus</name>
    <dbReference type="NCBI Taxonomy" id="52"/>
    <lineage>
        <taxon>Bacteria</taxon>
        <taxon>Pseudomonadati</taxon>
        <taxon>Myxococcota</taxon>
        <taxon>Polyangia</taxon>
        <taxon>Polyangiales</taxon>
        <taxon>Polyangiaceae</taxon>
        <taxon>Chondromyces</taxon>
    </lineage>
</organism>
<dbReference type="RefSeq" id="WP_050434439.1">
    <property type="nucleotide sequence ID" value="NZ_CP012159.1"/>
</dbReference>
<dbReference type="OrthoDB" id="9955208at2"/>
<evidence type="ECO:0000313" key="2">
    <source>
        <dbReference type="Proteomes" id="UP000067626"/>
    </source>
</evidence>
<dbReference type="STRING" id="52.CMC5_071090"/>
<dbReference type="EMBL" id="CP012159">
    <property type="protein sequence ID" value="AKT42881.1"/>
    <property type="molecule type" value="Genomic_DNA"/>
</dbReference>
<accession>A0A0K1EPV1</accession>
<dbReference type="AlphaFoldDB" id="A0A0K1EPV1"/>
<reference evidence="1 2" key="1">
    <citation type="submission" date="2015-07" db="EMBL/GenBank/DDBJ databases">
        <title>Genome analysis of myxobacterium Chondromyces crocatus Cm c5 reveals a high potential for natural compound synthesis and the genetic basis for the loss of fruiting body formation.</title>
        <authorList>
            <person name="Zaburannyi N."/>
            <person name="Bunk B."/>
            <person name="Maier J."/>
            <person name="Overmann J."/>
            <person name="Mueller R."/>
        </authorList>
    </citation>
    <scope>NUCLEOTIDE SEQUENCE [LARGE SCALE GENOMIC DNA]</scope>
    <source>
        <strain evidence="1 2">Cm c5</strain>
    </source>
</reference>
<dbReference type="Proteomes" id="UP000067626">
    <property type="component" value="Chromosome"/>
</dbReference>
<protein>
    <submittedName>
        <fullName evidence="1">Uncharacterized protein</fullName>
    </submittedName>
</protein>
<name>A0A0K1EPV1_CHOCO</name>
<evidence type="ECO:0000313" key="1">
    <source>
        <dbReference type="EMBL" id="AKT42881.1"/>
    </source>
</evidence>
<gene>
    <name evidence="1" type="ORF">CMC5_071090</name>
</gene>
<dbReference type="KEGG" id="ccro:CMC5_071090"/>
<keyword evidence="2" id="KW-1185">Reference proteome</keyword>